<sequence>MSAGLLDQRLRRGVMVSIDGVRIRAERIRAISWAQSMDHVYSRTLLMREFLRRAAVVVGDSGPPGWPFCDLVAVVDPSVRADAALVAEVAGAVRGAGQFTPIPETCVAALHGARLAAERAVPWPDPFEPLLLMYERGGAFTFNGAGMIEVDLVGIPRRTPREYLSVAPIASLDAAYLDEADAEFAEKLRARRKPAVPPAAGDGS</sequence>
<dbReference type="Proteomes" id="UP000676967">
    <property type="component" value="Chromosome"/>
</dbReference>
<accession>A0ABM7M0Q6</accession>
<reference evidence="1 2" key="1">
    <citation type="submission" date="2020-08" db="EMBL/GenBank/DDBJ databases">
        <title>Whole genome shotgun sequence of Actinoplanes ianthinogenes NBRC 13996.</title>
        <authorList>
            <person name="Komaki H."/>
            <person name="Tamura T."/>
        </authorList>
    </citation>
    <scope>NUCLEOTIDE SEQUENCE [LARGE SCALE GENOMIC DNA]</scope>
    <source>
        <strain evidence="1 2">NBRC 13996</strain>
    </source>
</reference>
<organism evidence="1 2">
    <name type="scientific">Actinoplanes ianthinogenes</name>
    <dbReference type="NCBI Taxonomy" id="122358"/>
    <lineage>
        <taxon>Bacteria</taxon>
        <taxon>Bacillati</taxon>
        <taxon>Actinomycetota</taxon>
        <taxon>Actinomycetes</taxon>
        <taxon>Micromonosporales</taxon>
        <taxon>Micromonosporaceae</taxon>
        <taxon>Actinoplanes</taxon>
    </lineage>
</organism>
<evidence type="ECO:0000313" key="2">
    <source>
        <dbReference type="Proteomes" id="UP000676967"/>
    </source>
</evidence>
<protein>
    <submittedName>
        <fullName evidence="1">Uncharacterized protein</fullName>
    </submittedName>
</protein>
<proteinExistence type="predicted"/>
<gene>
    <name evidence="1" type="ORF">Aiant_58420</name>
</gene>
<evidence type="ECO:0000313" key="1">
    <source>
        <dbReference type="EMBL" id="BCJ45185.1"/>
    </source>
</evidence>
<keyword evidence="2" id="KW-1185">Reference proteome</keyword>
<dbReference type="EMBL" id="AP023356">
    <property type="protein sequence ID" value="BCJ45185.1"/>
    <property type="molecule type" value="Genomic_DNA"/>
</dbReference>
<name>A0ABM7M0Q6_9ACTN</name>